<dbReference type="EMBL" id="ANAH02000066">
    <property type="protein sequence ID" value="EPX56624.1"/>
    <property type="molecule type" value="Genomic_DNA"/>
</dbReference>
<protein>
    <submittedName>
        <fullName evidence="1">Transposase number 1 for insertion sequence</fullName>
    </submittedName>
</protein>
<gene>
    <name evidence="1" type="ORF">D187_007966</name>
</gene>
<evidence type="ECO:0000313" key="2">
    <source>
        <dbReference type="Proteomes" id="UP000011682"/>
    </source>
</evidence>
<accession>S9Q5Q0</accession>
<evidence type="ECO:0000313" key="1">
    <source>
        <dbReference type="EMBL" id="EPX56624.1"/>
    </source>
</evidence>
<name>S9Q5Q0_CYSF2</name>
<keyword evidence="2" id="KW-1185">Reference proteome</keyword>
<dbReference type="NCBIfam" id="NF047593">
    <property type="entry name" value="IS66_ISAeme5_TnpA"/>
    <property type="match status" value="1"/>
</dbReference>
<sequence length="99" mass="10696">MVRAWEAEGGAQSAFMRKHGLPRERLRFWTKRREGKEGARTAMSFVPVEVAPARPGEAGLVQGEAVLVEVGGVRVRVEAGASQGLVARVLRAVKEVQGC</sequence>
<organism evidence="1 2">
    <name type="scientific">Cystobacter fuscus (strain ATCC 25194 / DSM 2262 / NBRC 100088 / M29)</name>
    <dbReference type="NCBI Taxonomy" id="1242864"/>
    <lineage>
        <taxon>Bacteria</taxon>
        <taxon>Pseudomonadati</taxon>
        <taxon>Myxococcota</taxon>
        <taxon>Myxococcia</taxon>
        <taxon>Myxococcales</taxon>
        <taxon>Cystobacterineae</taxon>
        <taxon>Archangiaceae</taxon>
        <taxon>Cystobacter</taxon>
    </lineage>
</organism>
<reference evidence="1" key="1">
    <citation type="submission" date="2013-05" db="EMBL/GenBank/DDBJ databases">
        <title>Genome assembly of Cystobacter fuscus DSM 2262.</title>
        <authorList>
            <person name="Sharma G."/>
            <person name="Khatri I."/>
            <person name="Kaur C."/>
            <person name="Mayilraj S."/>
            <person name="Subramanian S."/>
        </authorList>
    </citation>
    <scope>NUCLEOTIDE SEQUENCE [LARGE SCALE GENOMIC DNA]</scope>
    <source>
        <strain evidence="1">DSM 2262</strain>
    </source>
</reference>
<proteinExistence type="predicted"/>
<dbReference type="Proteomes" id="UP000011682">
    <property type="component" value="Unassembled WGS sequence"/>
</dbReference>
<comment type="caution">
    <text evidence="1">The sequence shown here is derived from an EMBL/GenBank/DDBJ whole genome shotgun (WGS) entry which is preliminary data.</text>
</comment>
<dbReference type="AlphaFoldDB" id="S9Q5Q0"/>